<dbReference type="RefSeq" id="WP_406769929.1">
    <property type="nucleotide sequence ID" value="NZ_JBJHZZ010000007.1"/>
</dbReference>
<keyword evidence="4" id="KW-0067">ATP-binding</keyword>
<evidence type="ECO:0000256" key="1">
    <source>
        <dbReference type="ARBA" id="ARBA00004752"/>
    </source>
</evidence>
<dbReference type="InterPro" id="IPR018109">
    <property type="entry name" value="Folylpolyglutamate_synth_CS"/>
</dbReference>
<comment type="pathway">
    <text evidence="1">Cell wall biogenesis; peptidoglycan biosynthesis.</text>
</comment>
<protein>
    <submittedName>
        <fullName evidence="7">Mur ligase family protein</fullName>
    </submittedName>
</protein>
<name>A0ABW8T6Z8_9CLOT</name>
<keyword evidence="2 7" id="KW-0436">Ligase</keyword>
<dbReference type="PANTHER" id="PTHR23135">
    <property type="entry name" value="MUR LIGASE FAMILY MEMBER"/>
    <property type="match status" value="1"/>
</dbReference>
<dbReference type="PROSITE" id="PS01011">
    <property type="entry name" value="FOLYLPOLYGLU_SYNT_1"/>
    <property type="match status" value="1"/>
</dbReference>
<dbReference type="Pfam" id="PF02875">
    <property type="entry name" value="Mur_ligase_C"/>
    <property type="match status" value="1"/>
</dbReference>
<dbReference type="InterPro" id="IPR036565">
    <property type="entry name" value="Mur-like_cat_sf"/>
</dbReference>
<evidence type="ECO:0000313" key="8">
    <source>
        <dbReference type="Proteomes" id="UP001623591"/>
    </source>
</evidence>
<organism evidence="7 8">
    <name type="scientific">Candidatus Clostridium stratigraminis</name>
    <dbReference type="NCBI Taxonomy" id="3381661"/>
    <lineage>
        <taxon>Bacteria</taxon>
        <taxon>Bacillati</taxon>
        <taxon>Bacillota</taxon>
        <taxon>Clostridia</taxon>
        <taxon>Eubacteriales</taxon>
        <taxon>Clostridiaceae</taxon>
        <taxon>Clostridium</taxon>
    </lineage>
</organism>
<dbReference type="EMBL" id="JBJHZZ010000007">
    <property type="protein sequence ID" value="MFL0247477.1"/>
    <property type="molecule type" value="Genomic_DNA"/>
</dbReference>
<evidence type="ECO:0000256" key="4">
    <source>
        <dbReference type="ARBA" id="ARBA00022840"/>
    </source>
</evidence>
<dbReference type="GO" id="GO:0016874">
    <property type="term" value="F:ligase activity"/>
    <property type="evidence" value="ECO:0007669"/>
    <property type="project" value="UniProtKB-KW"/>
</dbReference>
<feature type="domain" description="Mur ligase C-terminal" evidence="5">
    <location>
        <begin position="581"/>
        <end position="708"/>
    </location>
</feature>
<proteinExistence type="predicted"/>
<evidence type="ECO:0000256" key="3">
    <source>
        <dbReference type="ARBA" id="ARBA00022741"/>
    </source>
</evidence>
<feature type="domain" description="Mur ligase central" evidence="6">
    <location>
        <begin position="347"/>
        <end position="555"/>
    </location>
</feature>
<dbReference type="InterPro" id="IPR036615">
    <property type="entry name" value="Mur_ligase_C_dom_sf"/>
</dbReference>
<evidence type="ECO:0000256" key="2">
    <source>
        <dbReference type="ARBA" id="ARBA00022598"/>
    </source>
</evidence>
<evidence type="ECO:0000259" key="6">
    <source>
        <dbReference type="Pfam" id="PF08245"/>
    </source>
</evidence>
<comment type="caution">
    <text evidence="7">The sequence shown here is derived from an EMBL/GenBank/DDBJ whole genome shotgun (WGS) entry which is preliminary data.</text>
</comment>
<evidence type="ECO:0000259" key="5">
    <source>
        <dbReference type="Pfam" id="PF02875"/>
    </source>
</evidence>
<keyword evidence="3" id="KW-0547">Nucleotide-binding</keyword>
<keyword evidence="8" id="KW-1185">Reference proteome</keyword>
<dbReference type="Pfam" id="PF08245">
    <property type="entry name" value="Mur_ligase_M"/>
    <property type="match status" value="1"/>
</dbReference>
<dbReference type="InterPro" id="IPR004101">
    <property type="entry name" value="Mur_ligase_C"/>
</dbReference>
<dbReference type="InterPro" id="IPR013221">
    <property type="entry name" value="Mur_ligase_cen"/>
</dbReference>
<accession>A0ABW8T6Z8</accession>
<dbReference type="SUPFAM" id="SSF53244">
    <property type="entry name" value="MurD-like peptide ligases, peptide-binding domain"/>
    <property type="match status" value="1"/>
</dbReference>
<sequence length="739" mass="83818">MKIASLKVFEGNNIKGHKKIIKVCFKNSDSLEIRTYLKMYFQICYMCGFKEKLIDIESKAGARYIWLTYTEEEFSKYLLSNIQYYLDNPKFLAEKSENLIKKDFLYYIINLVRQRGVPTIELSEDLFQVGYGKNSIILGRDYQSYENTLMTQLSRNRMGLWEKLRYSQIPKVQGRVLYGTNEIKEIADLNYPINIRNINKCKEVKVTINSEEELNTVLDNVLKTYTRAFVYNGMVKYRVICFKGQVLLVLKKDGIYKVMEVESESLEVLEVVTALKGLESFCAKVYRDFPMEFMYIDLQEDKELMLVDLGNVFDVYEELDNVKDKIANCFFNKLIEEGIGAIPIFSVTGTNGKTTTARLINYILDNLGFNTALTSTGGIYINGKKIRNGDTTGFLSARSVLCNNTVEAAVMETARGGILKNGLGYEKASAAVITSLSEDHIGMSGIKDVQDLLKIKAVVLEELDCNGKIVVKAQEDLVNYTKNKKNVCLFNIQKNKYILEHIKNGGECFYIAEDYLIYNKNRKENKLLNVKYIPFTHGGYSKGNILNIMAATAAVLNIYDDIDKIMEIIMKAKCDLYFNPGRQNILQIEGFKLILDYGHNSEAFHEVLSIAKSLKPTRFTAIIAAPGDRMDKYIKELGSIAAGYCDNIIIREQADLRGRNVGESASLLKIGALEKGFNEKNLNIIYKEEEAIKSAMEAAIEGEVIVLFTQCLDVIIPAVNEFLEKRGKTSIAADLDFSH</sequence>
<dbReference type="PANTHER" id="PTHR23135:SF18">
    <property type="entry name" value="CYANOPHYCIN SYNTHETASE"/>
    <property type="match status" value="1"/>
</dbReference>
<gene>
    <name evidence="7" type="ORF">ACJDUG_10895</name>
</gene>
<dbReference type="Gene3D" id="3.40.1190.10">
    <property type="entry name" value="Mur-like, catalytic domain"/>
    <property type="match status" value="1"/>
</dbReference>
<reference evidence="7 8" key="1">
    <citation type="submission" date="2024-11" db="EMBL/GenBank/DDBJ databases">
        <authorList>
            <person name="Heng Y.C."/>
            <person name="Lim A.C.H."/>
            <person name="Lee J.K.Y."/>
            <person name="Kittelmann S."/>
        </authorList>
    </citation>
    <scope>NUCLEOTIDE SEQUENCE [LARGE SCALE GENOMIC DNA]</scope>
    <source>
        <strain evidence="7 8">WILCCON 0185</strain>
    </source>
</reference>
<evidence type="ECO:0000313" key="7">
    <source>
        <dbReference type="EMBL" id="MFL0247477.1"/>
    </source>
</evidence>
<dbReference type="Gene3D" id="3.90.190.20">
    <property type="entry name" value="Mur ligase, C-terminal domain"/>
    <property type="match status" value="1"/>
</dbReference>
<dbReference type="SUPFAM" id="SSF53623">
    <property type="entry name" value="MurD-like peptide ligases, catalytic domain"/>
    <property type="match status" value="1"/>
</dbReference>
<dbReference type="Proteomes" id="UP001623591">
    <property type="component" value="Unassembled WGS sequence"/>
</dbReference>